<dbReference type="InterPro" id="IPR001789">
    <property type="entry name" value="Sig_transdc_resp-reg_receiver"/>
</dbReference>
<dbReference type="GO" id="GO:0005524">
    <property type="term" value="F:ATP binding"/>
    <property type="evidence" value="ECO:0007669"/>
    <property type="project" value="UniProtKB-KW"/>
</dbReference>
<dbReference type="SMART" id="SM00448">
    <property type="entry name" value="REC"/>
    <property type="match status" value="1"/>
</dbReference>
<keyword evidence="6 12" id="KW-0418">Kinase</keyword>
<dbReference type="EC" id="2.7.13.3" evidence="2"/>
<keyword evidence="5" id="KW-0547">Nucleotide-binding</keyword>
<dbReference type="CDD" id="cd00082">
    <property type="entry name" value="HisKA"/>
    <property type="match status" value="1"/>
</dbReference>
<evidence type="ECO:0000256" key="8">
    <source>
        <dbReference type="PROSITE-ProRule" id="PRU00169"/>
    </source>
</evidence>
<dbReference type="PRINTS" id="PR00344">
    <property type="entry name" value="BCTRLSENSOR"/>
</dbReference>
<dbReference type="InterPro" id="IPR004358">
    <property type="entry name" value="Sig_transdc_His_kin-like_C"/>
</dbReference>
<dbReference type="SUPFAM" id="SSF52172">
    <property type="entry name" value="CheY-like"/>
    <property type="match status" value="1"/>
</dbReference>
<dbReference type="RefSeq" id="WP_096098412.1">
    <property type="nucleotide sequence ID" value="NZ_JAIHJA010000037.1"/>
</dbReference>
<dbReference type="Gene3D" id="3.30.565.10">
    <property type="entry name" value="Histidine kinase-like ATPase, C-terminal domain"/>
    <property type="match status" value="1"/>
</dbReference>
<keyword evidence="9" id="KW-0472">Membrane</keyword>
<dbReference type="Pfam" id="PF00512">
    <property type="entry name" value="HisKA"/>
    <property type="match status" value="1"/>
</dbReference>
<dbReference type="InterPro" id="IPR003594">
    <property type="entry name" value="HATPase_dom"/>
</dbReference>
<evidence type="ECO:0000256" key="6">
    <source>
        <dbReference type="ARBA" id="ARBA00022777"/>
    </source>
</evidence>
<evidence type="ECO:0000256" key="2">
    <source>
        <dbReference type="ARBA" id="ARBA00012438"/>
    </source>
</evidence>
<evidence type="ECO:0000256" key="1">
    <source>
        <dbReference type="ARBA" id="ARBA00000085"/>
    </source>
</evidence>
<dbReference type="GO" id="GO:0005886">
    <property type="term" value="C:plasma membrane"/>
    <property type="evidence" value="ECO:0007669"/>
    <property type="project" value="TreeGrafter"/>
</dbReference>
<dbReference type="AlphaFoldDB" id="A0A2H5BZN0"/>
<dbReference type="PROSITE" id="PS50110">
    <property type="entry name" value="RESPONSE_REGULATORY"/>
    <property type="match status" value="1"/>
</dbReference>
<dbReference type="CDD" id="cd00156">
    <property type="entry name" value="REC"/>
    <property type="match status" value="1"/>
</dbReference>
<dbReference type="SUPFAM" id="SSF47384">
    <property type="entry name" value="Homodimeric domain of signal transducing histidine kinase"/>
    <property type="match status" value="1"/>
</dbReference>
<dbReference type="EMBL" id="MG648863">
    <property type="protein sequence ID" value="AUH16181.1"/>
    <property type="molecule type" value="Genomic_DNA"/>
</dbReference>
<feature type="transmembrane region" description="Helical" evidence="9">
    <location>
        <begin position="170"/>
        <end position="192"/>
    </location>
</feature>
<keyword evidence="3 8" id="KW-0597">Phosphoprotein</keyword>
<keyword evidence="9" id="KW-1133">Transmembrane helix</keyword>
<evidence type="ECO:0000256" key="9">
    <source>
        <dbReference type="SAM" id="Phobius"/>
    </source>
</evidence>
<evidence type="ECO:0000313" key="12">
    <source>
        <dbReference type="EMBL" id="AUH16181.1"/>
    </source>
</evidence>
<proteinExistence type="predicted"/>
<feature type="domain" description="Histidine kinase" evidence="10">
    <location>
        <begin position="215"/>
        <end position="429"/>
    </location>
</feature>
<protein>
    <recommendedName>
        <fullName evidence="2">histidine kinase</fullName>
        <ecNumber evidence="2">2.7.13.3</ecNumber>
    </recommendedName>
</protein>
<geneLocation type="plasmid" evidence="12">
    <name>pCOV6</name>
</geneLocation>
<evidence type="ECO:0000256" key="3">
    <source>
        <dbReference type="ARBA" id="ARBA00022553"/>
    </source>
</evidence>
<dbReference type="InterPro" id="IPR036097">
    <property type="entry name" value="HisK_dim/P_sf"/>
</dbReference>
<gene>
    <name evidence="12" type="primary">luxQ</name>
    <name evidence="12" type="ORF">PCOV6_00123</name>
</gene>
<evidence type="ECO:0000256" key="4">
    <source>
        <dbReference type="ARBA" id="ARBA00022679"/>
    </source>
</evidence>
<feature type="modified residue" description="4-aspartylphosphate" evidence="8">
    <location>
        <position position="501"/>
    </location>
</feature>
<keyword evidence="7" id="KW-0067">ATP-binding</keyword>
<keyword evidence="12" id="KW-0614">Plasmid</keyword>
<evidence type="ECO:0000259" key="11">
    <source>
        <dbReference type="PROSITE" id="PS50110"/>
    </source>
</evidence>
<dbReference type="GO" id="GO:0000155">
    <property type="term" value="F:phosphorelay sensor kinase activity"/>
    <property type="evidence" value="ECO:0007669"/>
    <property type="project" value="InterPro"/>
</dbReference>
<dbReference type="Gene3D" id="3.40.50.2300">
    <property type="match status" value="1"/>
</dbReference>
<dbReference type="PROSITE" id="PS50109">
    <property type="entry name" value="HIS_KIN"/>
    <property type="match status" value="1"/>
</dbReference>
<dbReference type="InterPro" id="IPR003661">
    <property type="entry name" value="HisK_dim/P_dom"/>
</dbReference>
<dbReference type="InterPro" id="IPR011006">
    <property type="entry name" value="CheY-like_superfamily"/>
</dbReference>
<accession>A0A2H5BZN0</accession>
<keyword evidence="4 12" id="KW-0808">Transferase</keyword>
<evidence type="ECO:0000259" key="10">
    <source>
        <dbReference type="PROSITE" id="PS50109"/>
    </source>
</evidence>
<dbReference type="SMART" id="SM00387">
    <property type="entry name" value="HATPase_c"/>
    <property type="match status" value="1"/>
</dbReference>
<evidence type="ECO:0000256" key="7">
    <source>
        <dbReference type="ARBA" id="ARBA00022840"/>
    </source>
</evidence>
<dbReference type="PANTHER" id="PTHR43047">
    <property type="entry name" value="TWO-COMPONENT HISTIDINE PROTEIN KINASE"/>
    <property type="match status" value="1"/>
</dbReference>
<feature type="domain" description="Response regulatory" evidence="11">
    <location>
        <begin position="452"/>
        <end position="563"/>
    </location>
</feature>
<comment type="catalytic activity">
    <reaction evidence="1">
        <text>ATP + protein L-histidine = ADP + protein N-phospho-L-histidine.</text>
        <dbReference type="EC" id="2.7.13.3"/>
    </reaction>
</comment>
<keyword evidence="9" id="KW-0812">Transmembrane</keyword>
<dbReference type="SMART" id="SM00388">
    <property type="entry name" value="HisKA"/>
    <property type="match status" value="1"/>
</dbReference>
<dbReference type="InterPro" id="IPR005467">
    <property type="entry name" value="His_kinase_dom"/>
</dbReference>
<evidence type="ECO:0000256" key="5">
    <source>
        <dbReference type="ARBA" id="ARBA00022741"/>
    </source>
</evidence>
<dbReference type="GO" id="GO:0009927">
    <property type="term" value="F:histidine phosphotransfer kinase activity"/>
    <property type="evidence" value="ECO:0007669"/>
    <property type="project" value="TreeGrafter"/>
</dbReference>
<dbReference type="InterPro" id="IPR036890">
    <property type="entry name" value="HATPase_C_sf"/>
</dbReference>
<dbReference type="SUPFAM" id="SSF55874">
    <property type="entry name" value="ATPase domain of HSP90 chaperone/DNA topoisomerase II/histidine kinase"/>
    <property type="match status" value="1"/>
</dbReference>
<reference evidence="12" key="1">
    <citation type="journal article" date="2018" name="PLoS ONE">
        <title>Characterization of plasmids harboring blaCTX-M and blaCMY genes in E. coli from French broilers.</title>
        <authorList>
            <person name="Touzain F."/>
            <person name="Le Devendec L."/>
            <person name="De Boisseson C."/>
            <person name="Baron S."/>
            <person name="Jouy E."/>
            <person name="Perrin-Guyomard A."/>
            <person name="Blanchard Y."/>
            <person name="Kempf I."/>
        </authorList>
    </citation>
    <scope>NUCLEOTIDE SEQUENCE</scope>
    <source>
        <plasmid evidence="12">pCOV6</plasmid>
    </source>
</reference>
<dbReference type="PANTHER" id="PTHR43047:SF72">
    <property type="entry name" value="OSMOSENSING HISTIDINE PROTEIN KINASE SLN1"/>
    <property type="match status" value="1"/>
</dbReference>
<name>A0A2H5BZN0_ECOLX</name>
<dbReference type="Pfam" id="PF02518">
    <property type="entry name" value="HATPase_c"/>
    <property type="match status" value="1"/>
</dbReference>
<sequence>MKKNFFIILVALLLLIAFTVSSVVKYTSLLSEKNLYTVAGTQENYGFSVAKFIIQLNELYTLINSDNTIDDVRLKFDILYSRLNVIYVKSEATAPLYKQQGYEETIDSINKKLEDIDGLLSHNHPDYKKISTIIADIKPLTKTVTNLADMAEIAQRNDALKDFRSKRQQLWTLLFITGGLISLLLFVLFIYISKINRLLLSERAAFASKNAFLGMVGHELRTSLQAIVSIIDVVTNNLSGGIKSGQIERLETAVSKMERQLNDLAEFAKIDNGSVEIKNTYNSLQAIVTNAVQDCIAIYEKKDVTVKIKNNNDAVIFTDALRLNQVIENLTSNAIKYTERGEVNVDYFIEKGKVLNIVISDTGKGIPKDKLKFIFKPFTRVVDSKSTVPGFGMGLAIVAGIIRLLKGTIHISSEVNVGTTVTVRIPIKLGDSSLATAEVSASAPGDVFGVLSLLVIDDNEMACSSLSSLLTNAGYIVEATTSPERALEKLLRKPYDVVLSDLQMPGMTGDELYATVSSSQNPNRSTPFIFISAYSDAHSIGQAPLLTKPVRLKDINLKIHEVMSNQGVVSEFGK</sequence>
<dbReference type="Gene3D" id="1.10.287.130">
    <property type="match status" value="1"/>
</dbReference>
<dbReference type="Pfam" id="PF00072">
    <property type="entry name" value="Response_reg"/>
    <property type="match status" value="1"/>
</dbReference>
<organism evidence="12">
    <name type="scientific">Escherichia coli</name>
    <dbReference type="NCBI Taxonomy" id="562"/>
    <lineage>
        <taxon>Bacteria</taxon>
        <taxon>Pseudomonadati</taxon>
        <taxon>Pseudomonadota</taxon>
        <taxon>Gammaproteobacteria</taxon>
        <taxon>Enterobacterales</taxon>
        <taxon>Enterobacteriaceae</taxon>
        <taxon>Escherichia</taxon>
    </lineage>
</organism>